<dbReference type="PANTHER" id="PTHR46473">
    <property type="entry name" value="GH08155P"/>
    <property type="match status" value="1"/>
</dbReference>
<keyword evidence="8" id="KW-1133">Transmembrane helix</keyword>
<evidence type="ECO:0000256" key="1">
    <source>
        <dbReference type="ARBA" id="ARBA00004162"/>
    </source>
</evidence>
<dbReference type="SMART" id="SM00369">
    <property type="entry name" value="LRR_TYP"/>
    <property type="match status" value="2"/>
</dbReference>
<keyword evidence="10" id="KW-0472">Membrane</keyword>
<evidence type="ECO:0000256" key="7">
    <source>
        <dbReference type="ARBA" id="ARBA00022737"/>
    </source>
</evidence>
<evidence type="ECO:0000256" key="2">
    <source>
        <dbReference type="ARBA" id="ARBA00022448"/>
    </source>
</evidence>
<evidence type="ECO:0000256" key="11">
    <source>
        <dbReference type="ARBA" id="ARBA00023157"/>
    </source>
</evidence>
<dbReference type="SUPFAM" id="SSF52058">
    <property type="entry name" value="L domain-like"/>
    <property type="match status" value="1"/>
</dbReference>
<comment type="subcellular location">
    <subcellularLocation>
        <location evidence="1">Cell membrane</location>
        <topology evidence="1">Single-pass membrane protein</topology>
    </subcellularLocation>
</comment>
<reference evidence="13" key="1">
    <citation type="submission" date="2020-11" db="EMBL/GenBank/DDBJ databases">
        <authorList>
            <person name="Tran Van P."/>
        </authorList>
    </citation>
    <scope>NUCLEOTIDE SEQUENCE</scope>
</reference>
<protein>
    <submittedName>
        <fullName evidence="13">Uncharacterized protein</fullName>
    </submittedName>
</protein>
<evidence type="ECO:0000256" key="12">
    <source>
        <dbReference type="ARBA" id="ARBA00023303"/>
    </source>
</evidence>
<keyword evidence="5" id="KW-0812">Transmembrane</keyword>
<evidence type="ECO:0000256" key="8">
    <source>
        <dbReference type="ARBA" id="ARBA00022989"/>
    </source>
</evidence>
<evidence type="ECO:0000256" key="3">
    <source>
        <dbReference type="ARBA" id="ARBA00022475"/>
    </source>
</evidence>
<keyword evidence="6" id="KW-0732">Signal</keyword>
<dbReference type="InterPro" id="IPR003591">
    <property type="entry name" value="Leu-rich_rpt_typical-subtyp"/>
</dbReference>
<evidence type="ECO:0000256" key="5">
    <source>
        <dbReference type="ARBA" id="ARBA00022692"/>
    </source>
</evidence>
<dbReference type="InterPro" id="IPR001611">
    <property type="entry name" value="Leu-rich_rpt"/>
</dbReference>
<dbReference type="EMBL" id="OA570771">
    <property type="protein sequence ID" value="CAD7203539.1"/>
    <property type="molecule type" value="Genomic_DNA"/>
</dbReference>
<dbReference type="PANTHER" id="PTHR46473:SF10">
    <property type="entry name" value="LD45603P-RELATED"/>
    <property type="match status" value="1"/>
</dbReference>
<evidence type="ECO:0000256" key="6">
    <source>
        <dbReference type="ARBA" id="ARBA00022729"/>
    </source>
</evidence>
<evidence type="ECO:0000313" key="13">
    <source>
        <dbReference type="EMBL" id="CAD7203539.1"/>
    </source>
</evidence>
<dbReference type="GO" id="GO:0005886">
    <property type="term" value="C:plasma membrane"/>
    <property type="evidence" value="ECO:0007669"/>
    <property type="project" value="UniProtKB-SubCell"/>
</dbReference>
<keyword evidence="9" id="KW-0406">Ion transport</keyword>
<dbReference type="Gene3D" id="3.80.10.10">
    <property type="entry name" value="Ribonuclease Inhibitor"/>
    <property type="match status" value="1"/>
</dbReference>
<keyword evidence="11" id="KW-1015">Disulfide bond</keyword>
<keyword evidence="4" id="KW-0433">Leucine-rich repeat</keyword>
<dbReference type="AlphaFoldDB" id="A0A7R8VUV0"/>
<evidence type="ECO:0000256" key="4">
    <source>
        <dbReference type="ARBA" id="ARBA00022614"/>
    </source>
</evidence>
<keyword evidence="7" id="KW-0677">Repeat</keyword>
<evidence type="ECO:0000256" key="9">
    <source>
        <dbReference type="ARBA" id="ARBA00023065"/>
    </source>
</evidence>
<dbReference type="InterPro" id="IPR032675">
    <property type="entry name" value="LRR_dom_sf"/>
</dbReference>
<proteinExistence type="predicted"/>
<dbReference type="InterPro" id="IPR051432">
    <property type="entry name" value="KCNMA1_auxiliary"/>
</dbReference>
<dbReference type="Pfam" id="PF13855">
    <property type="entry name" value="LRR_8"/>
    <property type="match status" value="1"/>
</dbReference>
<evidence type="ECO:0000256" key="10">
    <source>
        <dbReference type="ARBA" id="ARBA00023136"/>
    </source>
</evidence>
<dbReference type="GO" id="GO:0034220">
    <property type="term" value="P:monoatomic ion transmembrane transport"/>
    <property type="evidence" value="ECO:0007669"/>
    <property type="project" value="UniProtKB-KW"/>
</dbReference>
<dbReference type="PROSITE" id="PS51450">
    <property type="entry name" value="LRR"/>
    <property type="match status" value="1"/>
</dbReference>
<keyword evidence="12" id="KW-0407">Ion channel</keyword>
<gene>
    <name evidence="13" type="ORF">TDIB3V08_LOCUS9708</name>
</gene>
<keyword evidence="3" id="KW-1003">Cell membrane</keyword>
<keyword evidence="2" id="KW-0813">Transport</keyword>
<organism evidence="13">
    <name type="scientific">Timema douglasi</name>
    <name type="common">Walking stick</name>
    <dbReference type="NCBI Taxonomy" id="61478"/>
    <lineage>
        <taxon>Eukaryota</taxon>
        <taxon>Metazoa</taxon>
        <taxon>Ecdysozoa</taxon>
        <taxon>Arthropoda</taxon>
        <taxon>Hexapoda</taxon>
        <taxon>Insecta</taxon>
        <taxon>Pterygota</taxon>
        <taxon>Neoptera</taxon>
        <taxon>Polyneoptera</taxon>
        <taxon>Phasmatodea</taxon>
        <taxon>Timematodea</taxon>
        <taxon>Timematoidea</taxon>
        <taxon>Timematidae</taxon>
        <taxon>Timema</taxon>
    </lineage>
</organism>
<sequence>MGLRRRVALFLEKLGGDVEMRSVPFFTPLPLPQSTIRLCLHVQVRTPLVKVEPLKRLRALFLIKGLTSLRELSLQDNKISTISIHAFAGLKKLRILDLSRNHLHYLLQETFEDISGLTTLYLSGNRFSYEEKPFIRLPALQEKNIKQLDVSTRDATTPYHKYTMTLQEHDVTTLRDSYKTID</sequence>
<name>A0A7R8VUV0_TIMDO</name>
<accession>A0A7R8VUV0</accession>